<dbReference type="Pfam" id="PF01494">
    <property type="entry name" value="FAD_binding_3"/>
    <property type="match status" value="1"/>
</dbReference>
<dbReference type="GO" id="GO:0006952">
    <property type="term" value="P:defense response"/>
    <property type="evidence" value="ECO:0007669"/>
    <property type="project" value="InterPro"/>
</dbReference>
<dbReference type="GO" id="GO:0004497">
    <property type="term" value="F:monooxygenase activity"/>
    <property type="evidence" value="ECO:0007669"/>
    <property type="project" value="UniProtKB-KW"/>
</dbReference>
<sequence>MEEIGIVIVGGGIAGLATSLALHRKGIKSVVLERAEKVRSEGAGIGTLTNGWRALDQLGVGDRLRLTSRLIHKARTMLIENGKKQEFVSTLVNEARCIKRNDLVEALADALPEETIRFGSQIVSIEEDKTTSFPVVHLTNGSTIKAKVLIGCDGANSIVSDYLQLHPKKAFACRAVRGFTNYPNGHGFPQEVLRIKQGNILIGRLPLTDNLVFWFLVHMQDNNHNGKDQESIANLCLKWAEDLSEDWKEMVKICDVESLTLTHLRYRAPSEIMFGKFRRGTVTVAGDAMHVMGPFLAQGGSAALEDAVVLARCLARKVGPDHGDLLKDCSMKNIEEAIDEYVEERRMRLLGLSVQTYLTGRLLQTSSKVMRLMFIALLLLLFGRDQIRHSRYDCGLMANLTLELNINSASNLLNVNLITKMNVFAAITINGENTRKKQKAKTAVDRNGGSNPTWNQTVKFSVNESLARDGHSTIVMRLISRRFLGNKEIGRVNIPLLELLNSITPSINGDGNGNDQEMKLMTYQVRTSSGKRSGSLSFSYRFKTNFPVVTNRSSVPPSQIEHQPSAPPELPIEFPKLSQPPYLRRHPFAAGSSGDLLPISYGAVITEQTGHANNYAPPPRQGYGPYGYVSSGYRYGSPSYQQRKEIGLGLGVGAGLLGGLMVGDIVSDVANCYDL</sequence>
<dbReference type="PANTHER" id="PTHR45934:SF2">
    <property type="entry name" value="MONOOXYGENASE 1"/>
    <property type="match status" value="1"/>
</dbReference>
<dbReference type="CDD" id="cd04051">
    <property type="entry name" value="C2_SRC2_like"/>
    <property type="match status" value="1"/>
</dbReference>
<feature type="compositionally biased region" description="Polar residues" evidence="4">
    <location>
        <begin position="553"/>
        <end position="562"/>
    </location>
</feature>
<evidence type="ECO:0000256" key="3">
    <source>
        <dbReference type="ARBA" id="ARBA00024018"/>
    </source>
</evidence>
<dbReference type="PANTHER" id="PTHR45934">
    <property type="entry name" value="FAD/NAD(P)-BINDING OXIDOREDUCTASE FAMILY PROTEIN"/>
    <property type="match status" value="1"/>
</dbReference>
<dbReference type="Pfam" id="PF00168">
    <property type="entry name" value="C2"/>
    <property type="match status" value="1"/>
</dbReference>
<evidence type="ECO:0000256" key="4">
    <source>
        <dbReference type="SAM" id="MobiDB-lite"/>
    </source>
</evidence>
<dbReference type="InterPro" id="IPR044560">
    <property type="entry name" value="MOase"/>
</dbReference>
<dbReference type="PROSITE" id="PS50004">
    <property type="entry name" value="C2"/>
    <property type="match status" value="1"/>
</dbReference>
<evidence type="ECO:0000313" key="7">
    <source>
        <dbReference type="Proteomes" id="UP000682877"/>
    </source>
</evidence>
<dbReference type="InterPro" id="IPR000008">
    <property type="entry name" value="C2_dom"/>
</dbReference>
<dbReference type="InterPro" id="IPR036188">
    <property type="entry name" value="FAD/NAD-bd_sf"/>
</dbReference>
<protein>
    <recommendedName>
        <fullName evidence="5">C2 domain-containing protein</fullName>
    </recommendedName>
</protein>
<dbReference type="InterPro" id="IPR044750">
    <property type="entry name" value="C2_SRC2/BAP"/>
</dbReference>
<keyword evidence="2" id="KW-0503">Monooxygenase</keyword>
<evidence type="ECO:0000256" key="1">
    <source>
        <dbReference type="ARBA" id="ARBA00023002"/>
    </source>
</evidence>
<evidence type="ECO:0000256" key="2">
    <source>
        <dbReference type="ARBA" id="ARBA00023033"/>
    </source>
</evidence>
<gene>
    <name evidence="6" type="ORF">AARE701A_LOCUS19332</name>
</gene>
<proteinExistence type="inferred from homology"/>
<dbReference type="GO" id="GO:0071949">
    <property type="term" value="F:FAD binding"/>
    <property type="evidence" value="ECO:0007669"/>
    <property type="project" value="InterPro"/>
</dbReference>
<keyword evidence="7" id="KW-1185">Reference proteome</keyword>
<dbReference type="PRINTS" id="PR00420">
    <property type="entry name" value="RNGMNOXGNASE"/>
</dbReference>
<evidence type="ECO:0000313" key="6">
    <source>
        <dbReference type="EMBL" id="CAE6193824.1"/>
    </source>
</evidence>
<dbReference type="EMBL" id="LR999457">
    <property type="protein sequence ID" value="CAE6193824.1"/>
    <property type="molecule type" value="Genomic_DNA"/>
</dbReference>
<reference evidence="6" key="1">
    <citation type="submission" date="2021-01" db="EMBL/GenBank/DDBJ databases">
        <authorList>
            <person name="Bezrukov I."/>
        </authorList>
    </citation>
    <scope>NUCLEOTIDE SEQUENCE</scope>
</reference>
<name>A0A8S2AS79_ARAAE</name>
<evidence type="ECO:0000259" key="5">
    <source>
        <dbReference type="PROSITE" id="PS50004"/>
    </source>
</evidence>
<dbReference type="SUPFAM" id="SSF49562">
    <property type="entry name" value="C2 domain (Calcium/lipid-binding domain, CaLB)"/>
    <property type="match status" value="1"/>
</dbReference>
<dbReference type="AlphaFoldDB" id="A0A8S2AS79"/>
<dbReference type="SUPFAM" id="SSF51905">
    <property type="entry name" value="FAD/NAD(P)-binding domain"/>
    <property type="match status" value="1"/>
</dbReference>
<keyword evidence="1" id="KW-0560">Oxidoreductase</keyword>
<accession>A0A8S2AS79</accession>
<dbReference type="Gene3D" id="3.50.50.60">
    <property type="entry name" value="FAD/NAD(P)-binding domain"/>
    <property type="match status" value="1"/>
</dbReference>
<dbReference type="InterPro" id="IPR035892">
    <property type="entry name" value="C2_domain_sf"/>
</dbReference>
<feature type="region of interest" description="Disordered" evidence="4">
    <location>
        <begin position="553"/>
        <end position="573"/>
    </location>
</feature>
<comment type="similarity">
    <text evidence="3">Belongs to the 3-hydroxybenzoate 6-hydroxylase family.</text>
</comment>
<dbReference type="SMART" id="SM00239">
    <property type="entry name" value="C2"/>
    <property type="match status" value="1"/>
</dbReference>
<dbReference type="Gene3D" id="2.60.40.150">
    <property type="entry name" value="C2 domain"/>
    <property type="match status" value="1"/>
</dbReference>
<dbReference type="Proteomes" id="UP000682877">
    <property type="component" value="Chromosome 7"/>
</dbReference>
<organism evidence="6 7">
    <name type="scientific">Arabidopsis arenosa</name>
    <name type="common">Sand rock-cress</name>
    <name type="synonym">Cardaminopsis arenosa</name>
    <dbReference type="NCBI Taxonomy" id="38785"/>
    <lineage>
        <taxon>Eukaryota</taxon>
        <taxon>Viridiplantae</taxon>
        <taxon>Streptophyta</taxon>
        <taxon>Embryophyta</taxon>
        <taxon>Tracheophyta</taxon>
        <taxon>Spermatophyta</taxon>
        <taxon>Magnoliopsida</taxon>
        <taxon>eudicotyledons</taxon>
        <taxon>Gunneridae</taxon>
        <taxon>Pentapetalae</taxon>
        <taxon>rosids</taxon>
        <taxon>malvids</taxon>
        <taxon>Brassicales</taxon>
        <taxon>Brassicaceae</taxon>
        <taxon>Camelineae</taxon>
        <taxon>Arabidopsis</taxon>
    </lineage>
</organism>
<dbReference type="InterPro" id="IPR002938">
    <property type="entry name" value="FAD-bd"/>
</dbReference>
<feature type="domain" description="C2" evidence="5">
    <location>
        <begin position="383"/>
        <end position="511"/>
    </location>
</feature>